<name>A0A8J5PK72_FUSOX</name>
<dbReference type="Proteomes" id="UP000693942">
    <property type="component" value="Unassembled WGS sequence"/>
</dbReference>
<accession>A0A8J5PK72</accession>
<proteinExistence type="predicted"/>
<protein>
    <submittedName>
        <fullName evidence="1">Uncharacterized protein</fullName>
    </submittedName>
</protein>
<sequence>MPETTEKSIDDLVASLNGKDVMSDWHVLVSYHEDDMNRLLAARHAELEKTAKVTQVDQFKQPYTDPIRPKEKIDIYYDLKLGTPLMSLIDGKAAVVLKFPISGTFKVTEAGESTDIPPSLFLKCTTDLKHAQGSLSTGGKTPLLTAEEVVSFENGPTKESHIVIDLLNPDVLVVDANDEKAVAFDILVRANLETHIKKFGIQYHLTTLSAEIKSDASKSQLIPSKFVMTSVPATGTEKSTLIMWIAVQGLDCAGQPSTTNSPLLFAPGTRKQINPIPKERGASVYIGRDVVYSLFVKPGLESKGFTNITAVKSTEELTDGLIVTATPPSNTLTVPQWEPDGSHSKEGSRVCKSFSFNMNESSATVRVSRTGSTLTYKHVVKNVEFYKVHYGGASANQVYEDNREGKADLELTAESSASWKNEGGDEKLSLCIEAPKSFKSEAHNNNEPNFFQQYFMGHYKGTLPGMDNMTIPIPEVKIDFGAIDYFLTTNILLPGSHVFKPGKASEDIYVPHEILILGSIIG</sequence>
<organism evidence="1 2">
    <name type="scientific">Fusarium oxysporum f. sp. raphani</name>
    <dbReference type="NCBI Taxonomy" id="96318"/>
    <lineage>
        <taxon>Eukaryota</taxon>
        <taxon>Fungi</taxon>
        <taxon>Dikarya</taxon>
        <taxon>Ascomycota</taxon>
        <taxon>Pezizomycotina</taxon>
        <taxon>Sordariomycetes</taxon>
        <taxon>Hypocreomycetidae</taxon>
        <taxon>Hypocreales</taxon>
        <taxon>Nectriaceae</taxon>
        <taxon>Fusarium</taxon>
        <taxon>Fusarium oxysporum species complex</taxon>
    </lineage>
</organism>
<dbReference type="AlphaFoldDB" id="A0A8J5PK72"/>
<reference evidence="1" key="1">
    <citation type="submission" date="2021-04" db="EMBL/GenBank/DDBJ databases">
        <title>First draft genome resource for Brassicaceae pathogens Fusarium oxysporum f. sp. raphani and Fusarium oxysporum f. sp. rapae.</title>
        <authorList>
            <person name="Asai S."/>
        </authorList>
    </citation>
    <scope>NUCLEOTIDE SEQUENCE</scope>
    <source>
        <strain evidence="1">Tf1262</strain>
    </source>
</reference>
<evidence type="ECO:0000313" key="1">
    <source>
        <dbReference type="EMBL" id="KAG7425519.1"/>
    </source>
</evidence>
<comment type="caution">
    <text evidence="1">The sequence shown here is derived from an EMBL/GenBank/DDBJ whole genome shotgun (WGS) entry which is preliminary data.</text>
</comment>
<dbReference type="EMBL" id="JAELUR010000011">
    <property type="protein sequence ID" value="KAG7425519.1"/>
    <property type="molecule type" value="Genomic_DNA"/>
</dbReference>
<gene>
    <name evidence="1" type="ORF">Forpi1262_v013023</name>
</gene>
<evidence type="ECO:0000313" key="2">
    <source>
        <dbReference type="Proteomes" id="UP000693942"/>
    </source>
</evidence>